<dbReference type="PRINTS" id="PR00081">
    <property type="entry name" value="GDHRDH"/>
</dbReference>
<evidence type="ECO:0000256" key="5">
    <source>
        <dbReference type="SAM" id="MobiDB-lite"/>
    </source>
</evidence>
<dbReference type="PANTHER" id="PTHR44252:SF3">
    <property type="entry name" value="D-ERYTHRULOSE REDUCTASE-RELATED"/>
    <property type="match status" value="1"/>
</dbReference>
<dbReference type="GO" id="GO:0050038">
    <property type="term" value="F:L-xylulose reductase (NADPH) activity"/>
    <property type="evidence" value="ECO:0007669"/>
    <property type="project" value="TreeGrafter"/>
</dbReference>
<evidence type="ECO:0000256" key="3">
    <source>
        <dbReference type="ARBA" id="ARBA00022857"/>
    </source>
</evidence>
<feature type="region of interest" description="Disordered" evidence="5">
    <location>
        <begin position="25"/>
        <end position="50"/>
    </location>
</feature>
<dbReference type="OMA" id="RANTINP"/>
<keyword evidence="4" id="KW-0560">Oxidoreductase</keyword>
<proteinExistence type="inferred from homology"/>
<dbReference type="PANTHER" id="PTHR44252">
    <property type="entry name" value="D-ERYTHRULOSE REDUCTASE"/>
    <property type="match status" value="1"/>
</dbReference>
<organism evidence="6 7">
    <name type="scientific">Eptatretus burgeri</name>
    <name type="common">Inshore hagfish</name>
    <dbReference type="NCBI Taxonomy" id="7764"/>
    <lineage>
        <taxon>Eukaryota</taxon>
        <taxon>Metazoa</taxon>
        <taxon>Chordata</taxon>
        <taxon>Craniata</taxon>
        <taxon>Vertebrata</taxon>
        <taxon>Cyclostomata</taxon>
        <taxon>Myxini</taxon>
        <taxon>Myxiniformes</taxon>
        <taxon>Myxinidae</taxon>
        <taxon>Eptatretinae</taxon>
        <taxon>Eptatretus</taxon>
    </lineage>
</organism>
<dbReference type="GO" id="GO:0006006">
    <property type="term" value="P:glucose metabolic process"/>
    <property type="evidence" value="ECO:0007669"/>
    <property type="project" value="TreeGrafter"/>
</dbReference>
<comment type="similarity">
    <text evidence="1">Belongs to the short-chain dehydrogenases/reductases (SDR) family.</text>
</comment>
<dbReference type="Gene3D" id="3.40.50.720">
    <property type="entry name" value="NAD(P)-binding Rossmann-like Domain"/>
    <property type="match status" value="1"/>
</dbReference>
<evidence type="ECO:0000256" key="1">
    <source>
        <dbReference type="ARBA" id="ARBA00006484"/>
    </source>
</evidence>
<dbReference type="PROSITE" id="PS00061">
    <property type="entry name" value="ADH_SHORT"/>
    <property type="match status" value="1"/>
</dbReference>
<dbReference type="Pfam" id="PF13561">
    <property type="entry name" value="adh_short_C2"/>
    <property type="match status" value="1"/>
</dbReference>
<dbReference type="InterPro" id="IPR036291">
    <property type="entry name" value="NAD(P)-bd_dom_sf"/>
</dbReference>
<dbReference type="InterPro" id="IPR020904">
    <property type="entry name" value="Sc_DH/Rdtase_CS"/>
</dbReference>
<dbReference type="GeneTree" id="ENSGT00940000154873"/>
<dbReference type="GO" id="GO:0005997">
    <property type="term" value="P:xylulose metabolic process"/>
    <property type="evidence" value="ECO:0007669"/>
    <property type="project" value="TreeGrafter"/>
</dbReference>
<evidence type="ECO:0000313" key="7">
    <source>
        <dbReference type="Proteomes" id="UP000694388"/>
    </source>
</evidence>
<dbReference type="SUPFAM" id="SSF51735">
    <property type="entry name" value="NAD(P)-binding Rossmann-fold domains"/>
    <property type="match status" value="1"/>
</dbReference>
<accession>A0A8C4WZA8</accession>
<protein>
    <submittedName>
        <fullName evidence="6">Uncharacterized protein</fullName>
    </submittedName>
</protein>
<sequence length="162" mass="17637">MFSWIRQCGAEEGAIPRDSITQVSNMHDGMRDKGHGGMRDKGSGGMRDKGSSGAIVNVSSVASQRDLQNHMVYSSSKGALDMLTKIMALEFAPYKIRVNSVHPAVVIMPTNPKEWSDPSHAAMLQTHIPMEEEEVIILFLLSNASEMVHGAQLTIDGGLLMN</sequence>
<name>A0A8C4WZA8_EPTBU</name>
<dbReference type="GO" id="GO:0004090">
    <property type="term" value="F:carbonyl reductase (NADPH) activity"/>
    <property type="evidence" value="ECO:0007669"/>
    <property type="project" value="TreeGrafter"/>
</dbReference>
<reference evidence="6" key="2">
    <citation type="submission" date="2025-09" db="UniProtKB">
        <authorList>
            <consortium name="Ensembl"/>
        </authorList>
    </citation>
    <scope>IDENTIFICATION</scope>
</reference>
<reference evidence="6" key="1">
    <citation type="submission" date="2025-08" db="UniProtKB">
        <authorList>
            <consortium name="Ensembl"/>
        </authorList>
    </citation>
    <scope>IDENTIFICATION</scope>
</reference>
<keyword evidence="7" id="KW-1185">Reference proteome</keyword>
<evidence type="ECO:0000256" key="2">
    <source>
        <dbReference type="ARBA" id="ARBA00011881"/>
    </source>
</evidence>
<dbReference type="Ensembl" id="ENSEBUT00000021822.1">
    <property type="protein sequence ID" value="ENSEBUP00000021246.1"/>
    <property type="gene ID" value="ENSEBUG00000013130.1"/>
</dbReference>
<evidence type="ECO:0000256" key="4">
    <source>
        <dbReference type="ARBA" id="ARBA00023002"/>
    </source>
</evidence>
<dbReference type="PRINTS" id="PR00080">
    <property type="entry name" value="SDRFAMILY"/>
</dbReference>
<dbReference type="AlphaFoldDB" id="A0A8C4WZA8"/>
<comment type="subunit">
    <text evidence="2">Homotetramer.</text>
</comment>
<dbReference type="Proteomes" id="UP000694388">
    <property type="component" value="Unplaced"/>
</dbReference>
<evidence type="ECO:0000313" key="6">
    <source>
        <dbReference type="Ensembl" id="ENSEBUP00000021246.1"/>
    </source>
</evidence>
<keyword evidence="3" id="KW-0521">NADP</keyword>
<dbReference type="InterPro" id="IPR051737">
    <property type="entry name" value="L-xylulose/Carbonyl_redctase"/>
</dbReference>
<dbReference type="InterPro" id="IPR002347">
    <property type="entry name" value="SDR_fam"/>
</dbReference>
<feature type="compositionally biased region" description="Basic and acidic residues" evidence="5">
    <location>
        <begin position="28"/>
        <end position="50"/>
    </location>
</feature>